<dbReference type="AlphaFoldDB" id="A0A0G4GBR0"/>
<reference evidence="2" key="1">
    <citation type="submission" date="2014-11" db="EMBL/GenBank/DDBJ databases">
        <authorList>
            <person name="Otto D Thomas"/>
            <person name="Naeem Raeece"/>
        </authorList>
    </citation>
    <scope>NUCLEOTIDE SEQUENCE</scope>
</reference>
<feature type="compositionally biased region" description="Low complexity" evidence="1">
    <location>
        <begin position="246"/>
        <end position="266"/>
    </location>
</feature>
<proteinExistence type="predicted"/>
<accession>A0A0G4GBR0</accession>
<feature type="compositionally biased region" description="Basic and acidic residues" evidence="1">
    <location>
        <begin position="153"/>
        <end position="189"/>
    </location>
</feature>
<protein>
    <recommendedName>
        <fullName evidence="3">WW domain-containing protein</fullName>
    </recommendedName>
</protein>
<feature type="region of interest" description="Disordered" evidence="1">
    <location>
        <begin position="211"/>
        <end position="308"/>
    </location>
</feature>
<dbReference type="CDD" id="cd00201">
    <property type="entry name" value="WW"/>
    <property type="match status" value="1"/>
</dbReference>
<dbReference type="VEuPathDB" id="CryptoDB:Cvel_21168"/>
<feature type="region of interest" description="Disordered" evidence="1">
    <location>
        <begin position="1"/>
        <end position="33"/>
    </location>
</feature>
<feature type="compositionally biased region" description="Low complexity" evidence="1">
    <location>
        <begin position="228"/>
        <end position="238"/>
    </location>
</feature>
<organism evidence="2">
    <name type="scientific">Chromera velia CCMP2878</name>
    <dbReference type="NCBI Taxonomy" id="1169474"/>
    <lineage>
        <taxon>Eukaryota</taxon>
        <taxon>Sar</taxon>
        <taxon>Alveolata</taxon>
        <taxon>Colpodellida</taxon>
        <taxon>Chromeraceae</taxon>
        <taxon>Chromera</taxon>
    </lineage>
</organism>
<dbReference type="Gene3D" id="2.20.70.10">
    <property type="match status" value="1"/>
</dbReference>
<gene>
    <name evidence="2" type="ORF">Cvel_21168</name>
</gene>
<dbReference type="EMBL" id="CDMZ01001064">
    <property type="protein sequence ID" value="CEM26533.1"/>
    <property type="molecule type" value="Genomic_DNA"/>
</dbReference>
<feature type="region of interest" description="Disordered" evidence="1">
    <location>
        <begin position="147"/>
        <end position="196"/>
    </location>
</feature>
<evidence type="ECO:0008006" key="3">
    <source>
        <dbReference type="Google" id="ProtNLM"/>
    </source>
</evidence>
<evidence type="ECO:0000256" key="1">
    <source>
        <dbReference type="SAM" id="MobiDB-lite"/>
    </source>
</evidence>
<name>A0A0G4GBR0_9ALVE</name>
<dbReference type="InterPro" id="IPR001202">
    <property type="entry name" value="WW_dom"/>
</dbReference>
<feature type="compositionally biased region" description="Polar residues" evidence="1">
    <location>
        <begin position="1"/>
        <end position="16"/>
    </location>
</feature>
<evidence type="ECO:0000313" key="2">
    <source>
        <dbReference type="EMBL" id="CEM26533.1"/>
    </source>
</evidence>
<sequence>MLQGTDSPAAQETQEQVAPAAAATEEKHDDQRQSVFASVGGFFSDMGNNLQKGIASVAAGFSKEHLPEGWESKTDEEGKHYFLHTASGKKVYGDKIEEEREDPETKEVYLYNVLTEEKTVVKKGTNPVEDMGKAAGNMANKIGGMITGLWGGGKKEETVAEGEGGEKKEGKETETKDNKEGTDGKEGDKGVLGMAAGAASNAGHAFQSMWGGIASHLPGGKKPEESTGEAGSAAPASGENEKEGGEASAAAAAAAPSGSASASTEGLGERRKSLLDQMGDAMSGVLGGLGGGKKEETKPAEGEEAKEG</sequence>
<feature type="compositionally biased region" description="Basic and acidic residues" evidence="1">
    <location>
        <begin position="292"/>
        <end position="308"/>
    </location>
</feature>